<evidence type="ECO:0000256" key="6">
    <source>
        <dbReference type="PROSITE-ProRule" id="PRU00050"/>
    </source>
</evidence>
<evidence type="ECO:0000256" key="5">
    <source>
        <dbReference type="HAMAP-Rule" id="MF_00099"/>
    </source>
</evidence>
<proteinExistence type="inferred from homology"/>
<dbReference type="InterPro" id="IPR008248">
    <property type="entry name" value="CheB-like"/>
</dbReference>
<feature type="domain" description="CheB-type methylesterase" evidence="9">
    <location>
        <begin position="177"/>
        <end position="364"/>
    </location>
</feature>
<dbReference type="SUPFAM" id="SSF52172">
    <property type="entry name" value="CheY-like"/>
    <property type="match status" value="1"/>
</dbReference>
<dbReference type="Gene3D" id="3.40.50.180">
    <property type="entry name" value="Methylesterase CheB, C-terminal domain"/>
    <property type="match status" value="1"/>
</dbReference>
<dbReference type="EC" id="3.5.1.44" evidence="5"/>
<gene>
    <name evidence="5" type="primary">cheB</name>
    <name evidence="10" type="ORF">BE21_45330</name>
</gene>
<evidence type="ECO:0000256" key="4">
    <source>
        <dbReference type="ARBA" id="ARBA00048267"/>
    </source>
</evidence>
<dbReference type="CDD" id="cd17541">
    <property type="entry name" value="REC_CheB-like"/>
    <property type="match status" value="1"/>
</dbReference>
<comment type="catalytic activity">
    <reaction evidence="5">
        <text>L-glutaminyl-[protein] + H2O = L-glutamyl-[protein] + NH4(+)</text>
        <dbReference type="Rhea" id="RHEA:16441"/>
        <dbReference type="Rhea" id="RHEA-COMP:10207"/>
        <dbReference type="Rhea" id="RHEA-COMP:10208"/>
        <dbReference type="ChEBI" id="CHEBI:15377"/>
        <dbReference type="ChEBI" id="CHEBI:28938"/>
        <dbReference type="ChEBI" id="CHEBI:29973"/>
        <dbReference type="ChEBI" id="CHEBI:30011"/>
        <dbReference type="EC" id="3.5.1.44"/>
    </reaction>
</comment>
<feature type="modified residue" description="4-aspartylphosphate" evidence="5 7">
    <location>
        <position position="68"/>
    </location>
</feature>
<comment type="caution">
    <text evidence="10">The sequence shown here is derived from an EMBL/GenBank/DDBJ whole genome shotgun (WGS) entry which is preliminary data.</text>
</comment>
<dbReference type="EMBL" id="JEME01002298">
    <property type="protein sequence ID" value="KYG04694.1"/>
    <property type="molecule type" value="Genomic_DNA"/>
</dbReference>
<keyword evidence="1 5" id="KW-0963">Cytoplasm</keyword>
<evidence type="ECO:0000256" key="1">
    <source>
        <dbReference type="ARBA" id="ARBA00022490"/>
    </source>
</evidence>
<feature type="domain" description="Response regulatory" evidence="8">
    <location>
        <begin position="17"/>
        <end position="135"/>
    </location>
</feature>
<comment type="subcellular location">
    <subcellularLocation>
        <location evidence="5">Cytoplasm</location>
    </subcellularLocation>
</comment>
<comment type="function">
    <text evidence="5">Involved in chemotaxis. Part of a chemotaxis signal transduction system that modulates chemotaxis in response to various stimuli. Catalyzes the demethylation of specific methylglutamate residues introduced into the chemoreceptors (methyl-accepting chemotaxis proteins or MCP) by CheR. Also mediates the irreversible deamidation of specific glutamine residues to glutamic acid.</text>
</comment>
<dbReference type="AlphaFoldDB" id="A0A150TJ38"/>
<dbReference type="GO" id="GO:0050568">
    <property type="term" value="F:protein-glutamine glutaminase activity"/>
    <property type="evidence" value="ECO:0007669"/>
    <property type="project" value="UniProtKB-UniRule"/>
</dbReference>
<feature type="active site" evidence="5 6">
    <location>
        <position position="211"/>
    </location>
</feature>
<evidence type="ECO:0000259" key="9">
    <source>
        <dbReference type="PROSITE" id="PS50122"/>
    </source>
</evidence>
<dbReference type="Pfam" id="PF01339">
    <property type="entry name" value="CheB_methylest"/>
    <property type="match status" value="1"/>
</dbReference>
<dbReference type="EC" id="3.1.1.61" evidence="5"/>
<dbReference type="PANTHER" id="PTHR42872:SF6">
    <property type="entry name" value="PROTEIN-GLUTAMATE METHYLESTERASE_PROTEIN-GLUTAMINE GLUTAMINASE"/>
    <property type="match status" value="1"/>
</dbReference>
<name>A0A150TJ38_SORCE</name>
<evidence type="ECO:0000259" key="8">
    <source>
        <dbReference type="PROSITE" id="PS50110"/>
    </source>
</evidence>
<dbReference type="Proteomes" id="UP000075502">
    <property type="component" value="Unassembled WGS sequence"/>
</dbReference>
<dbReference type="GO" id="GO:0005737">
    <property type="term" value="C:cytoplasm"/>
    <property type="evidence" value="ECO:0007669"/>
    <property type="project" value="UniProtKB-SubCell"/>
</dbReference>
<keyword evidence="5 7" id="KW-0597">Phosphoprotein</keyword>
<feature type="active site" evidence="5 6">
    <location>
        <position position="306"/>
    </location>
</feature>
<comment type="catalytic activity">
    <reaction evidence="4 5">
        <text>[protein]-L-glutamate 5-O-methyl ester + H2O = L-glutamyl-[protein] + methanol + H(+)</text>
        <dbReference type="Rhea" id="RHEA:23236"/>
        <dbReference type="Rhea" id="RHEA-COMP:10208"/>
        <dbReference type="Rhea" id="RHEA-COMP:10311"/>
        <dbReference type="ChEBI" id="CHEBI:15377"/>
        <dbReference type="ChEBI" id="CHEBI:15378"/>
        <dbReference type="ChEBI" id="CHEBI:17790"/>
        <dbReference type="ChEBI" id="CHEBI:29973"/>
        <dbReference type="ChEBI" id="CHEBI:82795"/>
        <dbReference type="EC" id="3.1.1.61"/>
    </reaction>
</comment>
<dbReference type="PROSITE" id="PS50122">
    <property type="entry name" value="CHEB"/>
    <property type="match status" value="1"/>
</dbReference>
<dbReference type="GO" id="GO:0006935">
    <property type="term" value="P:chemotaxis"/>
    <property type="evidence" value="ECO:0007669"/>
    <property type="project" value="UniProtKB-UniRule"/>
</dbReference>
<dbReference type="HAMAP" id="MF_00099">
    <property type="entry name" value="CheB_chemtxs"/>
    <property type="match status" value="1"/>
</dbReference>
<comment type="PTM">
    <text evidence="5">Phosphorylated by CheA. Phosphorylation of the N-terminal regulatory domain activates the methylesterase activity.</text>
</comment>
<dbReference type="SUPFAM" id="SSF52738">
    <property type="entry name" value="Methylesterase CheB, C-terminal domain"/>
    <property type="match status" value="1"/>
</dbReference>
<dbReference type="Gene3D" id="3.40.50.2300">
    <property type="match status" value="1"/>
</dbReference>
<dbReference type="PIRSF" id="PIRSF000876">
    <property type="entry name" value="RR_chemtxs_CheB"/>
    <property type="match status" value="1"/>
</dbReference>
<keyword evidence="3 5" id="KW-0378">Hydrolase</keyword>
<feature type="active site" evidence="5 6">
    <location>
        <position position="184"/>
    </location>
</feature>
<dbReference type="InterPro" id="IPR000673">
    <property type="entry name" value="Sig_transdc_resp-reg_Me-estase"/>
</dbReference>
<dbReference type="GO" id="GO:0000156">
    <property type="term" value="F:phosphorelay response regulator activity"/>
    <property type="evidence" value="ECO:0007669"/>
    <property type="project" value="InterPro"/>
</dbReference>
<sequence length="368" mass="38456">MSRAPQAEPRAPSRKIRVLVADDSRTVRRRIVGALEADQEIEVVGEAGDGEAAIALCEQLRPDVLTLDMMMPKASGVAVTEHVMAYCPTPILIVSASLERGEALGTFDALAAGAVDVLDKPAAGDEGDAWDLRLVSAVKLVARIKVITHLRRKLRPARPPTAAEAPGGARADDGFCRVIAMGASTGGPSAIVEALSPLPASFPVPILLVLHIGAPFAPAFAEWLAGRLAIPVSIATDGEPLQRAGQPGVRLALPDRHLVVEQGRLRLIDGPERHSCRPSVDVLFESVAVEVGERAIGCLLTGMGRDGAEGMLAMKRAGATTLAQDEPSSVVFGMPREAIARGAAQHILSAGAIGPTLLALSRSTRKSP</sequence>
<comment type="similarity">
    <text evidence="5">Belongs to the CheB family.</text>
</comment>
<evidence type="ECO:0000313" key="10">
    <source>
        <dbReference type="EMBL" id="KYG04694.1"/>
    </source>
</evidence>
<dbReference type="PROSITE" id="PS50110">
    <property type="entry name" value="RESPONSE_REGULATORY"/>
    <property type="match status" value="1"/>
</dbReference>
<evidence type="ECO:0000313" key="11">
    <source>
        <dbReference type="Proteomes" id="UP000075502"/>
    </source>
</evidence>
<dbReference type="PANTHER" id="PTHR42872">
    <property type="entry name" value="PROTEIN-GLUTAMATE METHYLESTERASE/PROTEIN-GLUTAMINE GLUTAMINASE"/>
    <property type="match status" value="1"/>
</dbReference>
<dbReference type="InterPro" id="IPR035909">
    <property type="entry name" value="CheB_C"/>
</dbReference>
<keyword evidence="2 5" id="KW-0145">Chemotaxis</keyword>
<protein>
    <recommendedName>
        <fullName evidence="5">Protein-glutamate methylesterase/protein-glutamine glutaminase</fullName>
        <ecNumber evidence="5">3.1.1.61</ecNumber>
        <ecNumber evidence="5">3.5.1.44</ecNumber>
    </recommendedName>
</protein>
<dbReference type="NCBIfam" id="NF001965">
    <property type="entry name" value="PRK00742.1"/>
    <property type="match status" value="1"/>
</dbReference>
<organism evidence="10 11">
    <name type="scientific">Sorangium cellulosum</name>
    <name type="common">Polyangium cellulosum</name>
    <dbReference type="NCBI Taxonomy" id="56"/>
    <lineage>
        <taxon>Bacteria</taxon>
        <taxon>Pseudomonadati</taxon>
        <taxon>Myxococcota</taxon>
        <taxon>Polyangia</taxon>
        <taxon>Polyangiales</taxon>
        <taxon>Polyangiaceae</taxon>
        <taxon>Sorangium</taxon>
    </lineage>
</organism>
<reference evidence="10 11" key="1">
    <citation type="submission" date="2014-02" db="EMBL/GenBank/DDBJ databases">
        <title>The small core and large imbalanced accessory genome model reveals a collaborative survival strategy of Sorangium cellulosum strains in nature.</title>
        <authorList>
            <person name="Han K."/>
            <person name="Peng R."/>
            <person name="Blom J."/>
            <person name="Li Y.-Z."/>
        </authorList>
    </citation>
    <scope>NUCLEOTIDE SEQUENCE [LARGE SCALE GENOMIC DNA]</scope>
    <source>
        <strain evidence="10 11">So0007-03</strain>
    </source>
</reference>
<dbReference type="InterPro" id="IPR011006">
    <property type="entry name" value="CheY-like_superfamily"/>
</dbReference>
<evidence type="ECO:0000256" key="2">
    <source>
        <dbReference type="ARBA" id="ARBA00022500"/>
    </source>
</evidence>
<evidence type="ECO:0000256" key="3">
    <source>
        <dbReference type="ARBA" id="ARBA00022801"/>
    </source>
</evidence>
<dbReference type="GO" id="GO:0008984">
    <property type="term" value="F:protein-glutamate methylesterase activity"/>
    <property type="evidence" value="ECO:0007669"/>
    <property type="project" value="UniProtKB-UniRule"/>
</dbReference>
<evidence type="ECO:0000256" key="7">
    <source>
        <dbReference type="PROSITE-ProRule" id="PRU00169"/>
    </source>
</evidence>
<comment type="domain">
    <text evidence="5">Contains a C-terminal catalytic domain, and an N-terminal region which modulates catalytic activity.</text>
</comment>
<dbReference type="InterPro" id="IPR001789">
    <property type="entry name" value="Sig_transdc_resp-reg_receiver"/>
</dbReference>
<dbReference type="Pfam" id="PF00072">
    <property type="entry name" value="Response_reg"/>
    <property type="match status" value="1"/>
</dbReference>
<dbReference type="CDD" id="cd16432">
    <property type="entry name" value="CheB_Rec"/>
    <property type="match status" value="1"/>
</dbReference>
<dbReference type="SMART" id="SM00448">
    <property type="entry name" value="REC"/>
    <property type="match status" value="1"/>
</dbReference>
<accession>A0A150TJ38</accession>